<gene>
    <name evidence="3" type="ORF">PQG45_03105</name>
</gene>
<proteinExistence type="predicted"/>
<feature type="transmembrane region" description="Helical" evidence="1">
    <location>
        <begin position="188"/>
        <end position="207"/>
    </location>
</feature>
<dbReference type="Pfam" id="PF00892">
    <property type="entry name" value="EamA"/>
    <property type="match status" value="2"/>
</dbReference>
<feature type="domain" description="EamA" evidence="2">
    <location>
        <begin position="159"/>
        <end position="287"/>
    </location>
</feature>
<sequence length="287" mass="32748">MLGIISVFLSSCFFGFSNAYWKKVVADRPFLPIIFVRGIYTSTFFLICCILDFYFGVFTPWLGIPPSMQLSNVVISVLLCFFSGLGLYFFVKSVKESPVSLVVPLSSLNIFGLITAVFILGETWKNTFYWALIAVLMGGYFIYKHEFRFTSSRQFFQSLLGGLLASFFWGVSYTLFKYPISWLGVLRFSFLLEFCVTTTVGVLLWIQGIRLDDVPQRPIRLLAFCLIMGSILLHVAYQFASITQIVFAGKFQLIISLLVGQFLYREKLSLNHWVGISLLITSIYLIY</sequence>
<dbReference type="EMBL" id="JAVNWW010000001">
    <property type="protein sequence ID" value="MDU0808020.1"/>
    <property type="molecule type" value="Genomic_DNA"/>
</dbReference>
<evidence type="ECO:0000313" key="3">
    <source>
        <dbReference type="EMBL" id="MDU0808020.1"/>
    </source>
</evidence>
<dbReference type="SUPFAM" id="SSF103481">
    <property type="entry name" value="Multidrug resistance efflux transporter EmrE"/>
    <property type="match status" value="2"/>
</dbReference>
<keyword evidence="1" id="KW-0812">Transmembrane</keyword>
<comment type="caution">
    <text evidence="3">The sequence shown here is derived from an EMBL/GenBank/DDBJ whole genome shotgun (WGS) entry which is preliminary data.</text>
</comment>
<feature type="transmembrane region" description="Helical" evidence="1">
    <location>
        <begin position="244"/>
        <end position="264"/>
    </location>
</feature>
<evidence type="ECO:0000313" key="4">
    <source>
        <dbReference type="Proteomes" id="UP001249959"/>
    </source>
</evidence>
<feature type="transmembrane region" description="Helical" evidence="1">
    <location>
        <begin position="97"/>
        <end position="120"/>
    </location>
</feature>
<dbReference type="InterPro" id="IPR000620">
    <property type="entry name" value="EamA_dom"/>
</dbReference>
<evidence type="ECO:0000259" key="2">
    <source>
        <dbReference type="Pfam" id="PF00892"/>
    </source>
</evidence>
<organism evidence="3 4">
    <name type="scientific">Aquirufa regiilacus</name>
    <dbReference type="NCBI Taxonomy" id="3024868"/>
    <lineage>
        <taxon>Bacteria</taxon>
        <taxon>Pseudomonadati</taxon>
        <taxon>Bacteroidota</taxon>
        <taxon>Cytophagia</taxon>
        <taxon>Cytophagales</taxon>
        <taxon>Flectobacillaceae</taxon>
        <taxon>Aquirufa</taxon>
    </lineage>
</organism>
<feature type="transmembrane region" description="Helical" evidence="1">
    <location>
        <begin position="35"/>
        <end position="58"/>
    </location>
</feature>
<feature type="transmembrane region" description="Helical" evidence="1">
    <location>
        <begin position="219"/>
        <end position="237"/>
    </location>
</feature>
<dbReference type="RefSeq" id="WP_315576384.1">
    <property type="nucleotide sequence ID" value="NZ_JARDXH010000004.1"/>
</dbReference>
<keyword evidence="1" id="KW-1133">Transmembrane helix</keyword>
<protein>
    <submittedName>
        <fullName evidence="3">DMT family transporter</fullName>
    </submittedName>
</protein>
<dbReference type="Proteomes" id="UP001249959">
    <property type="component" value="Unassembled WGS sequence"/>
</dbReference>
<feature type="transmembrane region" description="Helical" evidence="1">
    <location>
        <begin position="127"/>
        <end position="143"/>
    </location>
</feature>
<feature type="transmembrane region" description="Helical" evidence="1">
    <location>
        <begin position="270"/>
        <end position="286"/>
    </location>
</feature>
<evidence type="ECO:0000256" key="1">
    <source>
        <dbReference type="SAM" id="Phobius"/>
    </source>
</evidence>
<name>A0ABU3TQD1_9BACT</name>
<reference evidence="3 4" key="1">
    <citation type="submission" date="2023-09" db="EMBL/GenBank/DDBJ databases">
        <title>Aquirufa genomes.</title>
        <authorList>
            <person name="Pitt A."/>
        </authorList>
    </citation>
    <scope>NUCLEOTIDE SEQUENCE [LARGE SCALE GENOMIC DNA]</scope>
    <source>
        <strain evidence="3 4">LEOWEIH-7C</strain>
    </source>
</reference>
<feature type="domain" description="EamA" evidence="2">
    <location>
        <begin position="2"/>
        <end position="143"/>
    </location>
</feature>
<feature type="transmembrane region" description="Helical" evidence="1">
    <location>
        <begin position="70"/>
        <end position="91"/>
    </location>
</feature>
<keyword evidence="1" id="KW-0472">Membrane</keyword>
<feature type="transmembrane region" description="Helical" evidence="1">
    <location>
        <begin position="155"/>
        <end position="176"/>
    </location>
</feature>
<dbReference type="InterPro" id="IPR037185">
    <property type="entry name" value="EmrE-like"/>
</dbReference>
<accession>A0ABU3TQD1</accession>
<keyword evidence="4" id="KW-1185">Reference proteome</keyword>